<name>A0ABU6TWJ4_9FABA</name>
<keyword evidence="3" id="KW-0808">Transferase</keyword>
<evidence type="ECO:0000313" key="5">
    <source>
        <dbReference type="Proteomes" id="UP001341840"/>
    </source>
</evidence>
<dbReference type="Proteomes" id="UP001341840">
    <property type="component" value="Unassembled WGS sequence"/>
</dbReference>
<dbReference type="CDD" id="cd03784">
    <property type="entry name" value="GT1_Gtf-like"/>
    <property type="match status" value="1"/>
</dbReference>
<dbReference type="PANTHER" id="PTHR48047:SF150">
    <property type="entry name" value="SOLANIDINE UDP-GLUCOSE GLUCOSYLTRANSFERASE 1"/>
    <property type="match status" value="1"/>
</dbReference>
<feature type="non-terminal residue" evidence="4">
    <location>
        <position position="1"/>
    </location>
</feature>
<evidence type="ECO:0000256" key="1">
    <source>
        <dbReference type="ARBA" id="ARBA00009995"/>
    </source>
</evidence>
<comment type="similarity">
    <text evidence="1">Belongs to the UDP-glycosyltransferase family.</text>
</comment>
<dbReference type="InterPro" id="IPR002213">
    <property type="entry name" value="UDP_glucos_trans"/>
</dbReference>
<evidence type="ECO:0000256" key="3">
    <source>
        <dbReference type="ARBA" id="ARBA00022679"/>
    </source>
</evidence>
<organism evidence="4 5">
    <name type="scientific">Stylosanthes scabra</name>
    <dbReference type="NCBI Taxonomy" id="79078"/>
    <lineage>
        <taxon>Eukaryota</taxon>
        <taxon>Viridiplantae</taxon>
        <taxon>Streptophyta</taxon>
        <taxon>Embryophyta</taxon>
        <taxon>Tracheophyta</taxon>
        <taxon>Spermatophyta</taxon>
        <taxon>Magnoliopsida</taxon>
        <taxon>eudicotyledons</taxon>
        <taxon>Gunneridae</taxon>
        <taxon>Pentapetalae</taxon>
        <taxon>rosids</taxon>
        <taxon>fabids</taxon>
        <taxon>Fabales</taxon>
        <taxon>Fabaceae</taxon>
        <taxon>Papilionoideae</taxon>
        <taxon>50 kb inversion clade</taxon>
        <taxon>dalbergioids sensu lato</taxon>
        <taxon>Dalbergieae</taxon>
        <taxon>Pterocarpus clade</taxon>
        <taxon>Stylosanthes</taxon>
    </lineage>
</organism>
<keyword evidence="2" id="KW-0328">Glycosyltransferase</keyword>
<comment type="caution">
    <text evidence="4">The sequence shown here is derived from an EMBL/GenBank/DDBJ whole genome shotgun (WGS) entry which is preliminary data.</text>
</comment>
<reference evidence="4 5" key="1">
    <citation type="journal article" date="2023" name="Plants (Basel)">
        <title>Bridging the Gap: Combining Genomics and Transcriptomics Approaches to Understand Stylosanthes scabra, an Orphan Legume from the Brazilian Caatinga.</title>
        <authorList>
            <person name="Ferreira-Neto J.R.C."/>
            <person name="da Silva M.D."/>
            <person name="Binneck E."/>
            <person name="de Melo N.F."/>
            <person name="da Silva R.H."/>
            <person name="de Melo A.L.T.M."/>
            <person name="Pandolfi V."/>
            <person name="Bustamante F.O."/>
            <person name="Brasileiro-Vidal A.C."/>
            <person name="Benko-Iseppon A.M."/>
        </authorList>
    </citation>
    <scope>NUCLEOTIDE SEQUENCE [LARGE SCALE GENOMIC DNA]</scope>
    <source>
        <tissue evidence="4">Leaves</tissue>
    </source>
</reference>
<evidence type="ECO:0008006" key="6">
    <source>
        <dbReference type="Google" id="ProtNLM"/>
    </source>
</evidence>
<proteinExistence type="inferred from homology"/>
<dbReference type="SUPFAM" id="SSF53756">
    <property type="entry name" value="UDP-Glycosyltransferase/glycogen phosphorylase"/>
    <property type="match status" value="1"/>
</dbReference>
<evidence type="ECO:0000256" key="2">
    <source>
        <dbReference type="ARBA" id="ARBA00022676"/>
    </source>
</evidence>
<accession>A0ABU6TWJ4</accession>
<gene>
    <name evidence="4" type="ORF">PIB30_093441</name>
</gene>
<dbReference type="Pfam" id="PF00201">
    <property type="entry name" value="UDPGT"/>
    <property type="match status" value="1"/>
</dbReference>
<dbReference type="PANTHER" id="PTHR48047">
    <property type="entry name" value="GLYCOSYLTRANSFERASE"/>
    <property type="match status" value="1"/>
</dbReference>
<sequence>EEKHPNNNTGKISIVMGSEIHLQLNVIFLPYLTPGHMNPMVDTARLFAKHGANVTIITTHTNALTFQQAVDSDFNSGYSIKTHVIRFPSSQLGLPDGVENIKDGTTPEMLGKIFHGIMMLQPQIESVFQELQPDCIVSDMFYPWTVESAAKLKIPRLYYYSASSFSSCVYHFIQKHKPHKGLESDSQKVQITGLLHDIQIAPIQMDEFQRKENDMTMLMNVVYASERRSYGTLCNSFYELEGDYEELYKNTIGIKSWSIGPVSAWINNSDEEKANRGNKVDLEEEPYWLNWLNSKQSDSVLYVSFGSLTRLSDAQIVEIAHGLENSGHNFIWVVRKKGEDCEEDCFLQDFEARMKESGKGCIIWNWAPQLLILDHPATGGIVTHCGWNSILESVSSGLSVITWPMFAEQFYNERFLDDVLKIGVSVGAKVNKFWSIVGEDGIVGREELEKAVKVLMGSEEESREMRKRAKKLGDAAKRTVEEGGTSYNNLMQLLDELKSLKISREAEKIKLSN</sequence>
<keyword evidence="5" id="KW-1185">Reference proteome</keyword>
<protein>
    <recommendedName>
        <fullName evidence="6">Soyasapogenol B glucuronide galactosyltransferase</fullName>
    </recommendedName>
</protein>
<evidence type="ECO:0000313" key="4">
    <source>
        <dbReference type="EMBL" id="MED6152585.1"/>
    </source>
</evidence>
<dbReference type="Gene3D" id="3.40.50.2000">
    <property type="entry name" value="Glycogen Phosphorylase B"/>
    <property type="match status" value="2"/>
</dbReference>
<dbReference type="EMBL" id="JASCZI010092614">
    <property type="protein sequence ID" value="MED6152585.1"/>
    <property type="molecule type" value="Genomic_DNA"/>
</dbReference>